<dbReference type="Gene3D" id="1.10.240.10">
    <property type="entry name" value="Tyrosyl-Transfer RNA Synthetase"/>
    <property type="match status" value="1"/>
</dbReference>
<dbReference type="OrthoDB" id="10261385at2759"/>
<gene>
    <name evidence="8" type="ORF">SKAU_G00339340</name>
</gene>
<dbReference type="SUPFAM" id="SSF52374">
    <property type="entry name" value="Nucleotidylyl transferase"/>
    <property type="match status" value="1"/>
</dbReference>
<accession>A0A9Q1EMR4</accession>
<keyword evidence="3 7" id="KW-0067">ATP-binding</keyword>
<keyword evidence="4 7" id="KW-0648">Protein biosynthesis</keyword>
<evidence type="ECO:0000313" key="8">
    <source>
        <dbReference type="EMBL" id="KAJ8341643.1"/>
    </source>
</evidence>
<dbReference type="EMBL" id="JAINUF010000015">
    <property type="protein sequence ID" value="KAJ8341643.1"/>
    <property type="molecule type" value="Genomic_DNA"/>
</dbReference>
<comment type="similarity">
    <text evidence="7">Belongs to the class-I aminoacyl-tRNA synthetase family.</text>
</comment>
<evidence type="ECO:0000256" key="6">
    <source>
        <dbReference type="ARBA" id="ARBA00030268"/>
    </source>
</evidence>
<dbReference type="PANTHER" id="PTHR10055:SF1">
    <property type="entry name" value="TRYPTOPHAN--TRNA LIGASE, CYTOPLASMIC"/>
    <property type="match status" value="1"/>
</dbReference>
<keyword evidence="2 7" id="KW-0547">Nucleotide-binding</keyword>
<evidence type="ECO:0000256" key="4">
    <source>
        <dbReference type="ARBA" id="ARBA00022917"/>
    </source>
</evidence>
<evidence type="ECO:0000313" key="9">
    <source>
        <dbReference type="Proteomes" id="UP001152622"/>
    </source>
</evidence>
<keyword evidence="5 7" id="KW-0030">Aminoacyl-tRNA synthetase</keyword>
<keyword evidence="1 7" id="KW-0436">Ligase</keyword>
<dbReference type="Proteomes" id="UP001152622">
    <property type="component" value="Chromosome 15"/>
</dbReference>
<dbReference type="InterPro" id="IPR014729">
    <property type="entry name" value="Rossmann-like_a/b/a_fold"/>
</dbReference>
<dbReference type="InterPro" id="IPR002305">
    <property type="entry name" value="aa-tRNA-synth_Ic"/>
</dbReference>
<keyword evidence="9" id="KW-1185">Reference proteome</keyword>
<dbReference type="GO" id="GO:0005524">
    <property type="term" value="F:ATP binding"/>
    <property type="evidence" value="ECO:0007669"/>
    <property type="project" value="UniProtKB-KW"/>
</dbReference>
<dbReference type="GO" id="GO:0005737">
    <property type="term" value="C:cytoplasm"/>
    <property type="evidence" value="ECO:0007669"/>
    <property type="project" value="TreeGrafter"/>
</dbReference>
<evidence type="ECO:0000256" key="7">
    <source>
        <dbReference type="RuleBase" id="RU363036"/>
    </source>
</evidence>
<evidence type="ECO:0000256" key="2">
    <source>
        <dbReference type="ARBA" id="ARBA00022741"/>
    </source>
</evidence>
<proteinExistence type="inferred from homology"/>
<evidence type="ECO:0000256" key="1">
    <source>
        <dbReference type="ARBA" id="ARBA00022598"/>
    </source>
</evidence>
<dbReference type="GO" id="GO:0004830">
    <property type="term" value="F:tryptophan-tRNA ligase activity"/>
    <property type="evidence" value="ECO:0007669"/>
    <property type="project" value="TreeGrafter"/>
</dbReference>
<dbReference type="Pfam" id="PF00579">
    <property type="entry name" value="tRNA-synt_1b"/>
    <property type="match status" value="1"/>
</dbReference>
<dbReference type="AlphaFoldDB" id="A0A9Q1EMR4"/>
<sequence>MTRDVAPRIGYAKPALLHSTFFPALQGAQTKMSASDPNSSIFLTDTAKQIKNKINKHAFSGKHVDVSFMYLTFFLEDDEQLEKVQQDYSSGDLLTGELKKCLIETLQPTITAHQERRKQVTEETVQQFMTPRRLDFNYALAITIQIAKSFPPDCFK</sequence>
<name>A0A9Q1EMR4_SYNKA</name>
<evidence type="ECO:0000256" key="5">
    <source>
        <dbReference type="ARBA" id="ARBA00023146"/>
    </source>
</evidence>
<dbReference type="Gene3D" id="3.40.50.620">
    <property type="entry name" value="HUPs"/>
    <property type="match status" value="1"/>
</dbReference>
<organism evidence="8 9">
    <name type="scientific">Synaphobranchus kaupii</name>
    <name type="common">Kaup's arrowtooth eel</name>
    <dbReference type="NCBI Taxonomy" id="118154"/>
    <lineage>
        <taxon>Eukaryota</taxon>
        <taxon>Metazoa</taxon>
        <taxon>Chordata</taxon>
        <taxon>Craniata</taxon>
        <taxon>Vertebrata</taxon>
        <taxon>Euteleostomi</taxon>
        <taxon>Actinopterygii</taxon>
        <taxon>Neopterygii</taxon>
        <taxon>Teleostei</taxon>
        <taxon>Anguilliformes</taxon>
        <taxon>Synaphobranchidae</taxon>
        <taxon>Synaphobranchus</taxon>
    </lineage>
</organism>
<reference evidence="8" key="1">
    <citation type="journal article" date="2023" name="Science">
        <title>Genome structures resolve the early diversification of teleost fishes.</title>
        <authorList>
            <person name="Parey E."/>
            <person name="Louis A."/>
            <person name="Montfort J."/>
            <person name="Bouchez O."/>
            <person name="Roques C."/>
            <person name="Iampietro C."/>
            <person name="Lluch J."/>
            <person name="Castinel A."/>
            <person name="Donnadieu C."/>
            <person name="Desvignes T."/>
            <person name="Floi Bucao C."/>
            <person name="Jouanno E."/>
            <person name="Wen M."/>
            <person name="Mejri S."/>
            <person name="Dirks R."/>
            <person name="Jansen H."/>
            <person name="Henkel C."/>
            <person name="Chen W.J."/>
            <person name="Zahm M."/>
            <person name="Cabau C."/>
            <person name="Klopp C."/>
            <person name="Thompson A.W."/>
            <person name="Robinson-Rechavi M."/>
            <person name="Braasch I."/>
            <person name="Lecointre G."/>
            <person name="Bobe J."/>
            <person name="Postlethwait J.H."/>
            <person name="Berthelot C."/>
            <person name="Roest Crollius H."/>
            <person name="Guiguen Y."/>
        </authorList>
    </citation>
    <scope>NUCLEOTIDE SEQUENCE</scope>
    <source>
        <strain evidence="8">WJC10195</strain>
    </source>
</reference>
<protein>
    <recommendedName>
        <fullName evidence="6">Tryptophanyl-tRNA synthetase</fullName>
    </recommendedName>
</protein>
<dbReference type="GO" id="GO:0006436">
    <property type="term" value="P:tryptophanyl-tRNA aminoacylation"/>
    <property type="evidence" value="ECO:0007669"/>
    <property type="project" value="TreeGrafter"/>
</dbReference>
<comment type="caution">
    <text evidence="8">The sequence shown here is derived from an EMBL/GenBank/DDBJ whole genome shotgun (WGS) entry which is preliminary data.</text>
</comment>
<dbReference type="PANTHER" id="PTHR10055">
    <property type="entry name" value="TRYPTOPHANYL-TRNA SYNTHETASE"/>
    <property type="match status" value="1"/>
</dbReference>
<evidence type="ECO:0000256" key="3">
    <source>
        <dbReference type="ARBA" id="ARBA00022840"/>
    </source>
</evidence>